<keyword evidence="3" id="KW-1185">Reference proteome</keyword>
<evidence type="ECO:0000313" key="2">
    <source>
        <dbReference type="EMBL" id="KAA6436631.1"/>
    </source>
</evidence>
<dbReference type="Pfam" id="PF05016">
    <property type="entry name" value="ParE_toxin"/>
    <property type="match status" value="1"/>
</dbReference>
<dbReference type="EMBL" id="VBSN01000066">
    <property type="protein sequence ID" value="KAA6436631.1"/>
    <property type="molecule type" value="Genomic_DNA"/>
</dbReference>
<dbReference type="Gene3D" id="3.30.2310.20">
    <property type="entry name" value="RelE-like"/>
    <property type="match status" value="1"/>
</dbReference>
<sequence length="98" mass="11694">MPDFQILLSSHAIQDIEESMSYYEEKLMGLGLRFYNQVESTINQIARNPFIYSVKYESIRCANVWKFPFLIHFSIDESFKIVTILAVYNTYQRPLWDK</sequence>
<accession>A0A5M8QN37</accession>
<dbReference type="Proteomes" id="UP000323994">
    <property type="component" value="Unassembled WGS sequence"/>
</dbReference>
<evidence type="ECO:0000313" key="3">
    <source>
        <dbReference type="Proteomes" id="UP000323994"/>
    </source>
</evidence>
<name>A0A5M8QN37_9BACT</name>
<dbReference type="InterPro" id="IPR035093">
    <property type="entry name" value="RelE/ParE_toxin_dom_sf"/>
</dbReference>
<evidence type="ECO:0000256" key="1">
    <source>
        <dbReference type="ARBA" id="ARBA00022649"/>
    </source>
</evidence>
<organism evidence="2 3">
    <name type="scientific">Dyadobacter flavalbus</name>
    <dbReference type="NCBI Taxonomy" id="2579942"/>
    <lineage>
        <taxon>Bacteria</taxon>
        <taxon>Pseudomonadati</taxon>
        <taxon>Bacteroidota</taxon>
        <taxon>Cytophagia</taxon>
        <taxon>Cytophagales</taxon>
        <taxon>Spirosomataceae</taxon>
        <taxon>Dyadobacter</taxon>
    </lineage>
</organism>
<proteinExistence type="predicted"/>
<gene>
    <name evidence="2" type="ORF">FEM33_21030</name>
</gene>
<evidence type="ECO:0008006" key="4">
    <source>
        <dbReference type="Google" id="ProtNLM"/>
    </source>
</evidence>
<dbReference type="OrthoDB" id="595476at2"/>
<keyword evidence="1" id="KW-1277">Toxin-antitoxin system</keyword>
<reference evidence="2 3" key="1">
    <citation type="submission" date="2019-05" db="EMBL/GenBank/DDBJ databases">
        <authorList>
            <person name="Qu J.-H."/>
        </authorList>
    </citation>
    <scope>NUCLEOTIDE SEQUENCE [LARGE SCALE GENOMIC DNA]</scope>
    <source>
        <strain evidence="2 3">NS28</strain>
    </source>
</reference>
<protein>
    <recommendedName>
        <fullName evidence="4">Type II toxin-antitoxin system RelE/ParE family toxin</fullName>
    </recommendedName>
</protein>
<dbReference type="InterPro" id="IPR007712">
    <property type="entry name" value="RelE/ParE_toxin"/>
</dbReference>
<dbReference type="AlphaFoldDB" id="A0A5M8QN37"/>
<comment type="caution">
    <text evidence="2">The sequence shown here is derived from an EMBL/GenBank/DDBJ whole genome shotgun (WGS) entry which is preliminary data.</text>
</comment>